<dbReference type="PANTHER" id="PTHR40590">
    <property type="entry name" value="CYTOPLASMIC PROTEIN-RELATED"/>
    <property type="match status" value="1"/>
</dbReference>
<evidence type="ECO:0000313" key="2">
    <source>
        <dbReference type="EMBL" id="OBR65257.1"/>
    </source>
</evidence>
<reference evidence="2 3" key="1">
    <citation type="submission" date="2016-05" db="EMBL/GenBank/DDBJ databases">
        <title>Paenibacillus oryzae. sp. nov., isolated from the rice root.</title>
        <authorList>
            <person name="Zhang J."/>
            <person name="Zhang X."/>
        </authorList>
    </citation>
    <scope>NUCLEOTIDE SEQUENCE [LARGE SCALE GENOMIC DNA]</scope>
    <source>
        <strain evidence="2 3">1DrF-4</strain>
    </source>
</reference>
<dbReference type="Pfam" id="PF01963">
    <property type="entry name" value="TraB_PrgY_gumN"/>
    <property type="match status" value="1"/>
</dbReference>
<dbReference type="InterPro" id="IPR036582">
    <property type="entry name" value="Mao_N_sf"/>
</dbReference>
<protein>
    <recommendedName>
        <fullName evidence="1">Copper amine oxidase-like N-terminal domain-containing protein</fullName>
    </recommendedName>
</protein>
<keyword evidence="3" id="KW-1185">Reference proteome</keyword>
<dbReference type="Pfam" id="PF07833">
    <property type="entry name" value="Cu_amine_oxidN1"/>
    <property type="match status" value="1"/>
</dbReference>
<dbReference type="EMBL" id="LYPA01000059">
    <property type="protein sequence ID" value="OBR65257.1"/>
    <property type="molecule type" value="Genomic_DNA"/>
</dbReference>
<gene>
    <name evidence="2" type="ORF">A7K91_19935</name>
</gene>
<dbReference type="SUPFAM" id="SSF55383">
    <property type="entry name" value="Copper amine oxidase, domain N"/>
    <property type="match status" value="1"/>
</dbReference>
<dbReference type="Gene3D" id="3.30.457.10">
    <property type="entry name" value="Copper amine oxidase-like, N-terminal domain"/>
    <property type="match status" value="1"/>
</dbReference>
<feature type="domain" description="Copper amine oxidase-like N-terminal" evidence="1">
    <location>
        <begin position="45"/>
        <end position="149"/>
    </location>
</feature>
<dbReference type="OrthoDB" id="357294at2"/>
<dbReference type="RefSeq" id="WP_068683423.1">
    <property type="nucleotide sequence ID" value="NZ_LYPA01000059.1"/>
</dbReference>
<dbReference type="InterPro" id="IPR012854">
    <property type="entry name" value="Cu_amine_oxidase-like_N"/>
</dbReference>
<dbReference type="InterPro" id="IPR047111">
    <property type="entry name" value="YbaP-like"/>
</dbReference>
<evidence type="ECO:0000259" key="1">
    <source>
        <dbReference type="Pfam" id="PF07833"/>
    </source>
</evidence>
<dbReference type="CDD" id="cd14789">
    <property type="entry name" value="Tiki"/>
    <property type="match status" value="1"/>
</dbReference>
<organism evidence="2 3">
    <name type="scientific">Paenibacillus oryzae</name>
    <dbReference type="NCBI Taxonomy" id="1844972"/>
    <lineage>
        <taxon>Bacteria</taxon>
        <taxon>Bacillati</taxon>
        <taxon>Bacillota</taxon>
        <taxon>Bacilli</taxon>
        <taxon>Bacillales</taxon>
        <taxon>Paenibacillaceae</taxon>
        <taxon>Paenibacillus</taxon>
    </lineage>
</organism>
<dbReference type="InterPro" id="IPR002816">
    <property type="entry name" value="TraB/PrgY/GumN_fam"/>
</dbReference>
<comment type="caution">
    <text evidence="2">The sequence shown here is derived from an EMBL/GenBank/DDBJ whole genome shotgun (WGS) entry which is preliminary data.</text>
</comment>
<proteinExistence type="predicted"/>
<dbReference type="PANTHER" id="PTHR40590:SF1">
    <property type="entry name" value="CYTOPLASMIC PROTEIN"/>
    <property type="match status" value="1"/>
</dbReference>
<name>A0A1A5YI35_9BACL</name>
<sequence>MNVGIKIEMKKITVLLFSFILLFVLSIGGAPAQASASKVHLALGDEKITFNEGQPYIEQATTLIPAKAFLEGLEYELSWDAATSTLYASKGELSFELKRGQKQAMANGENYLLNVAPKIVDGILYAPLRFLAENAGYRVGWDAANRAVALEPQDSKGFFWKVEKDGSELYLLGSIHHGNEEMYPMHPELNAAYANSEHLVVEINITVPMSEQRAADIEDKYMWYNDNTTLADHIDPETYTQLKSLFEESGALTAEWDSLKAWVTYMQLLNLNSAQDGYGGALGIDMYFLQKAFAAGKSILELESLELQYEMLNNFSDELMSSLIKETIEAFHQPDSSIESMANIWLDGDEAALVEMVEAMKAIPEYYQAIIKDRNVGMLEKIEGYLEDKSKETYFVVVGAAHMVGEDGIVTRLKEKGYTVTRL</sequence>
<dbReference type="STRING" id="1844972.A7K91_19935"/>
<dbReference type="Proteomes" id="UP000092024">
    <property type="component" value="Unassembled WGS sequence"/>
</dbReference>
<dbReference type="AlphaFoldDB" id="A0A1A5YI35"/>
<evidence type="ECO:0000313" key="3">
    <source>
        <dbReference type="Proteomes" id="UP000092024"/>
    </source>
</evidence>
<accession>A0A1A5YI35</accession>